<dbReference type="InterPro" id="IPR050523">
    <property type="entry name" value="AKR_Detox_Biosynth"/>
</dbReference>
<dbReference type="Gene3D" id="3.20.20.100">
    <property type="entry name" value="NADP-dependent oxidoreductase domain"/>
    <property type="match status" value="1"/>
</dbReference>
<dbReference type="GO" id="GO:0016491">
    <property type="term" value="F:oxidoreductase activity"/>
    <property type="evidence" value="ECO:0007669"/>
    <property type="project" value="UniProtKB-KW"/>
</dbReference>
<gene>
    <name evidence="3" type="ORF">B0H16DRAFT_1715688</name>
</gene>
<dbReference type="Pfam" id="PF00248">
    <property type="entry name" value="Aldo_ket_red"/>
    <property type="match status" value="1"/>
</dbReference>
<keyword evidence="4" id="KW-1185">Reference proteome</keyword>
<evidence type="ECO:0000313" key="3">
    <source>
        <dbReference type="EMBL" id="KAJ7770068.1"/>
    </source>
</evidence>
<name>A0AAD7JTP4_9AGAR</name>
<keyword evidence="1" id="KW-0560">Oxidoreductase</keyword>
<dbReference type="Proteomes" id="UP001215598">
    <property type="component" value="Unassembled WGS sequence"/>
</dbReference>
<feature type="domain" description="NADP-dependent oxidoreductase" evidence="2">
    <location>
        <begin position="28"/>
        <end position="104"/>
    </location>
</feature>
<dbReference type="PANTHER" id="PTHR43364:SF4">
    <property type="entry name" value="NAD(P)-LINKED OXIDOREDUCTASE SUPERFAMILY PROTEIN"/>
    <property type="match status" value="1"/>
</dbReference>
<dbReference type="SUPFAM" id="SSF51430">
    <property type="entry name" value="NAD(P)-linked oxidoreductase"/>
    <property type="match status" value="1"/>
</dbReference>
<organism evidence="3 4">
    <name type="scientific">Mycena metata</name>
    <dbReference type="NCBI Taxonomy" id="1033252"/>
    <lineage>
        <taxon>Eukaryota</taxon>
        <taxon>Fungi</taxon>
        <taxon>Dikarya</taxon>
        <taxon>Basidiomycota</taxon>
        <taxon>Agaricomycotina</taxon>
        <taxon>Agaricomycetes</taxon>
        <taxon>Agaricomycetidae</taxon>
        <taxon>Agaricales</taxon>
        <taxon>Marasmiineae</taxon>
        <taxon>Mycenaceae</taxon>
        <taxon>Mycena</taxon>
    </lineage>
</organism>
<evidence type="ECO:0000313" key="4">
    <source>
        <dbReference type="Proteomes" id="UP001215598"/>
    </source>
</evidence>
<sequence>MSFSFIFGGFTHPVDSSYHIVGSGCGINTAYTAGRFRRFGLSNFTPADVQRVYNMCNEKRYPLPTVYQGTYSAVACKPEAELIPLLRKLGIALYIYSPISGGLVDLDFLFR</sequence>
<dbReference type="EMBL" id="JARKIB010000017">
    <property type="protein sequence ID" value="KAJ7770068.1"/>
    <property type="molecule type" value="Genomic_DNA"/>
</dbReference>
<proteinExistence type="predicted"/>
<dbReference type="InterPro" id="IPR036812">
    <property type="entry name" value="NAD(P)_OxRdtase_dom_sf"/>
</dbReference>
<dbReference type="AlphaFoldDB" id="A0AAD7JTP4"/>
<evidence type="ECO:0000259" key="2">
    <source>
        <dbReference type="Pfam" id="PF00248"/>
    </source>
</evidence>
<comment type="caution">
    <text evidence="3">The sequence shown here is derived from an EMBL/GenBank/DDBJ whole genome shotgun (WGS) entry which is preliminary data.</text>
</comment>
<reference evidence="3" key="1">
    <citation type="submission" date="2023-03" db="EMBL/GenBank/DDBJ databases">
        <title>Massive genome expansion in bonnet fungi (Mycena s.s.) driven by repeated elements and novel gene families across ecological guilds.</title>
        <authorList>
            <consortium name="Lawrence Berkeley National Laboratory"/>
            <person name="Harder C.B."/>
            <person name="Miyauchi S."/>
            <person name="Viragh M."/>
            <person name="Kuo A."/>
            <person name="Thoen E."/>
            <person name="Andreopoulos B."/>
            <person name="Lu D."/>
            <person name="Skrede I."/>
            <person name="Drula E."/>
            <person name="Henrissat B."/>
            <person name="Morin E."/>
            <person name="Kohler A."/>
            <person name="Barry K."/>
            <person name="LaButti K."/>
            <person name="Morin E."/>
            <person name="Salamov A."/>
            <person name="Lipzen A."/>
            <person name="Mereny Z."/>
            <person name="Hegedus B."/>
            <person name="Baldrian P."/>
            <person name="Stursova M."/>
            <person name="Weitz H."/>
            <person name="Taylor A."/>
            <person name="Grigoriev I.V."/>
            <person name="Nagy L.G."/>
            <person name="Martin F."/>
            <person name="Kauserud H."/>
        </authorList>
    </citation>
    <scope>NUCLEOTIDE SEQUENCE</scope>
    <source>
        <strain evidence="3">CBHHK182m</strain>
    </source>
</reference>
<evidence type="ECO:0000256" key="1">
    <source>
        <dbReference type="ARBA" id="ARBA00023002"/>
    </source>
</evidence>
<dbReference type="PANTHER" id="PTHR43364">
    <property type="entry name" value="NADH-SPECIFIC METHYLGLYOXAL REDUCTASE-RELATED"/>
    <property type="match status" value="1"/>
</dbReference>
<accession>A0AAD7JTP4</accession>
<protein>
    <submittedName>
        <fullName evidence="3">NADP-dependent oxidoreductase domain-containing protein</fullName>
    </submittedName>
</protein>
<dbReference type="InterPro" id="IPR023210">
    <property type="entry name" value="NADP_OxRdtase_dom"/>
</dbReference>